<accession>A7VU16</accession>
<dbReference type="InterPro" id="IPR020084">
    <property type="entry name" value="NUDIX_hydrolase_CS"/>
</dbReference>
<dbReference type="SUPFAM" id="SSF55811">
    <property type="entry name" value="Nudix"/>
    <property type="match status" value="1"/>
</dbReference>
<keyword evidence="6" id="KW-1185">Reference proteome</keyword>
<dbReference type="Pfam" id="PF00293">
    <property type="entry name" value="NUDIX"/>
    <property type="match status" value="1"/>
</dbReference>
<dbReference type="eggNOG" id="COG1443">
    <property type="taxonomic scope" value="Bacteria"/>
</dbReference>
<evidence type="ECO:0000313" key="5">
    <source>
        <dbReference type="Proteomes" id="UP000003490"/>
    </source>
</evidence>
<evidence type="ECO:0000259" key="2">
    <source>
        <dbReference type="PROSITE" id="PS51462"/>
    </source>
</evidence>
<dbReference type="PROSITE" id="PS00893">
    <property type="entry name" value="NUDIX_BOX"/>
    <property type="match status" value="1"/>
</dbReference>
<dbReference type="Gene3D" id="3.90.79.10">
    <property type="entry name" value="Nucleoside Triphosphate Pyrophosphohydrolase"/>
    <property type="match status" value="1"/>
</dbReference>
<dbReference type="PANTHER" id="PTHR10885:SF20">
    <property type="entry name" value="NUDIX HYDROLASE DOMAIN-CONTAINING PROTEIN"/>
    <property type="match status" value="1"/>
</dbReference>
<dbReference type="GO" id="GO:0005737">
    <property type="term" value="C:cytoplasm"/>
    <property type="evidence" value="ECO:0007669"/>
    <property type="project" value="TreeGrafter"/>
</dbReference>
<sequence length="180" mass="21424">MLIMELWDVYDKKGRKTGTLKEKEADYLPGEYHLAVEAWVFNRRREILIQQRSWHREILPGKWSLTTGRIIAGEDSEQGCVRELKEELGMQVKQEELSFLRRIVREDPLIWDIYFTLQDVPVEELRLQKEEVIQARWVSFDQFRAYLKRGSVFRYPEIDEVLDAADGWMDDILGKETETS</sequence>
<reference evidence="3 5" key="1">
    <citation type="submission" date="2007-08" db="EMBL/GenBank/DDBJ databases">
        <title>Draft genome sequence of Clostridium leptum (DSM 753).</title>
        <authorList>
            <person name="Sudarsanam P."/>
            <person name="Ley R."/>
            <person name="Guruge J."/>
            <person name="Turnbaugh P.J."/>
            <person name="Mahowald M."/>
            <person name="Liep D."/>
            <person name="Gordon J."/>
        </authorList>
    </citation>
    <scope>NUCLEOTIDE SEQUENCE [LARGE SCALE GENOMIC DNA]</scope>
    <source>
        <strain evidence="3 5">DSM 753</strain>
    </source>
</reference>
<proteinExistence type="predicted"/>
<evidence type="ECO:0000256" key="1">
    <source>
        <dbReference type="ARBA" id="ARBA00022801"/>
    </source>
</evidence>
<evidence type="ECO:0000313" key="6">
    <source>
        <dbReference type="Proteomes" id="UP000220611"/>
    </source>
</evidence>
<organism evidence="3 5">
    <name type="scientific">[Clostridium] leptum DSM 753</name>
    <dbReference type="NCBI Taxonomy" id="428125"/>
    <lineage>
        <taxon>Bacteria</taxon>
        <taxon>Bacillati</taxon>
        <taxon>Bacillota</taxon>
        <taxon>Clostridia</taxon>
        <taxon>Eubacteriales</taxon>
        <taxon>Oscillospiraceae</taxon>
        <taxon>Oscillospiraceae incertae sedis</taxon>
    </lineage>
</organism>
<dbReference type="PANTHER" id="PTHR10885">
    <property type="entry name" value="ISOPENTENYL-DIPHOSPHATE DELTA-ISOMERASE"/>
    <property type="match status" value="1"/>
</dbReference>
<dbReference type="HOGENOM" id="CLU_060552_1_1_9"/>
<dbReference type="EMBL" id="ABCB02000018">
    <property type="protein sequence ID" value="EDO61662.1"/>
    <property type="molecule type" value="Genomic_DNA"/>
</dbReference>
<dbReference type="Proteomes" id="UP000220611">
    <property type="component" value="Unassembled WGS sequence"/>
</dbReference>
<dbReference type="Proteomes" id="UP000003490">
    <property type="component" value="Unassembled WGS sequence"/>
</dbReference>
<dbReference type="GO" id="GO:0016787">
    <property type="term" value="F:hydrolase activity"/>
    <property type="evidence" value="ECO:0007669"/>
    <property type="project" value="UniProtKB-KW"/>
</dbReference>
<dbReference type="InterPro" id="IPR000086">
    <property type="entry name" value="NUDIX_hydrolase_dom"/>
</dbReference>
<reference evidence="4 6" key="3">
    <citation type="submission" date="2017-07" db="EMBL/GenBank/DDBJ databases">
        <title>Prevalence of linear plasmids in Cutibacterium (Propionibacterium) acnes isolates obtained from prostatic tissue.</title>
        <authorList>
            <person name="Davidsson S."/>
            <person name="Carlsson J."/>
            <person name="Molling P."/>
            <person name="Andren O."/>
            <person name="Andersson S.-O."/>
            <person name="Brzuszkiewicz E."/>
            <person name="Poehlein A."/>
            <person name="Al-Zeer M."/>
            <person name="Brinkmann V."/>
            <person name="Scavenius C."/>
            <person name="Nazipi S."/>
            <person name="Soderquist B."/>
            <person name="Bruggemann H."/>
        </authorList>
    </citation>
    <scope>NUCLEOTIDE SEQUENCE [LARGE SCALE GENOMIC DNA]</scope>
    <source>
        <strain evidence="4 6">DSM 753</strain>
    </source>
</reference>
<dbReference type="GO" id="GO:0009240">
    <property type="term" value="P:isopentenyl diphosphate biosynthetic process"/>
    <property type="evidence" value="ECO:0007669"/>
    <property type="project" value="TreeGrafter"/>
</dbReference>
<evidence type="ECO:0000313" key="3">
    <source>
        <dbReference type="EMBL" id="EDO61662.1"/>
    </source>
</evidence>
<name>A7VU16_9FIRM</name>
<protein>
    <submittedName>
        <fullName evidence="3">Hydrolase, NUDIX family</fullName>
    </submittedName>
    <submittedName>
        <fullName evidence="4">NUDIX domain-containing protein</fullName>
    </submittedName>
</protein>
<dbReference type="InterPro" id="IPR015797">
    <property type="entry name" value="NUDIX_hydrolase-like_dom_sf"/>
</dbReference>
<dbReference type="PROSITE" id="PS51462">
    <property type="entry name" value="NUDIX"/>
    <property type="match status" value="1"/>
</dbReference>
<dbReference type="CDD" id="cd04693">
    <property type="entry name" value="NUDIX_Hydrolase"/>
    <property type="match status" value="1"/>
</dbReference>
<feature type="domain" description="Nudix hydrolase" evidence="2">
    <location>
        <begin position="31"/>
        <end position="160"/>
    </location>
</feature>
<dbReference type="GO" id="GO:0004452">
    <property type="term" value="F:isopentenyl-diphosphate delta-isomerase activity"/>
    <property type="evidence" value="ECO:0007669"/>
    <property type="project" value="TreeGrafter"/>
</dbReference>
<dbReference type="AlphaFoldDB" id="A7VU16"/>
<keyword evidence="1 3" id="KW-0378">Hydrolase</keyword>
<dbReference type="EMBL" id="NOXF01000001">
    <property type="protein sequence ID" value="PEQ25576.1"/>
    <property type="molecule type" value="Genomic_DNA"/>
</dbReference>
<comment type="caution">
    <text evidence="3">The sequence shown here is derived from an EMBL/GenBank/DDBJ whole genome shotgun (WGS) entry which is preliminary data.</text>
</comment>
<gene>
    <name evidence="4" type="ORF">CH238_00855</name>
    <name evidence="3" type="ORF">CLOLEP_02062</name>
</gene>
<evidence type="ECO:0000313" key="4">
    <source>
        <dbReference type="EMBL" id="PEQ25576.1"/>
    </source>
</evidence>
<reference evidence="3 5" key="2">
    <citation type="submission" date="2007-08" db="EMBL/GenBank/DDBJ databases">
        <authorList>
            <person name="Fulton L."/>
            <person name="Clifton S."/>
            <person name="Fulton B."/>
            <person name="Xu J."/>
            <person name="Minx P."/>
            <person name="Pepin K.H."/>
            <person name="Johnson M."/>
            <person name="Thiruvilangam P."/>
            <person name="Bhonagiri V."/>
            <person name="Nash W.E."/>
            <person name="Wang C."/>
            <person name="Mardis E.R."/>
            <person name="Wilson R.K."/>
        </authorList>
    </citation>
    <scope>NUCLEOTIDE SEQUENCE [LARGE SCALE GENOMIC DNA]</scope>
    <source>
        <strain evidence="3 5">DSM 753</strain>
    </source>
</reference>